<evidence type="ECO:0000313" key="11">
    <source>
        <dbReference type="Proteomes" id="UP000031890"/>
    </source>
</evidence>
<evidence type="ECO:0000256" key="5">
    <source>
        <dbReference type="ARBA" id="ARBA00022917"/>
    </source>
</evidence>
<organism evidence="10 11">
    <name type="scientific">Corynebacterium singulare</name>
    <dbReference type="NCBI Taxonomy" id="161899"/>
    <lineage>
        <taxon>Bacteria</taxon>
        <taxon>Bacillati</taxon>
        <taxon>Actinomycetota</taxon>
        <taxon>Actinomycetes</taxon>
        <taxon>Mycobacteriales</taxon>
        <taxon>Corynebacteriaceae</taxon>
        <taxon>Corynebacterium</taxon>
    </lineage>
</organism>
<comment type="catalytic activity">
    <reaction evidence="7 8">
        <text>tRNA(Trp) + L-tryptophan + ATP = L-tryptophyl-tRNA(Trp) + AMP + diphosphate + H(+)</text>
        <dbReference type="Rhea" id="RHEA:24080"/>
        <dbReference type="Rhea" id="RHEA-COMP:9671"/>
        <dbReference type="Rhea" id="RHEA-COMP:9705"/>
        <dbReference type="ChEBI" id="CHEBI:15378"/>
        <dbReference type="ChEBI" id="CHEBI:30616"/>
        <dbReference type="ChEBI" id="CHEBI:33019"/>
        <dbReference type="ChEBI" id="CHEBI:57912"/>
        <dbReference type="ChEBI" id="CHEBI:78442"/>
        <dbReference type="ChEBI" id="CHEBI:78535"/>
        <dbReference type="ChEBI" id="CHEBI:456215"/>
        <dbReference type="EC" id="6.1.1.2"/>
    </reaction>
</comment>
<keyword evidence="2 8" id="KW-0436">Ligase</keyword>
<dbReference type="InterPro" id="IPR002306">
    <property type="entry name" value="Trp-tRNA-ligase"/>
</dbReference>
<dbReference type="InterPro" id="IPR002305">
    <property type="entry name" value="aa-tRNA-synth_Ic"/>
</dbReference>
<dbReference type="InterPro" id="IPR014729">
    <property type="entry name" value="Rossmann-like_a/b/a_fold"/>
</dbReference>
<accession>A0A0B6F134</accession>
<dbReference type="STRING" id="161899.CSING_02950"/>
<proteinExistence type="inferred from homology"/>
<dbReference type="RefSeq" id="WP_042529528.1">
    <property type="nucleotide sequence ID" value="NZ_CP010827.1"/>
</dbReference>
<evidence type="ECO:0000256" key="8">
    <source>
        <dbReference type="HAMAP-Rule" id="MF_00140"/>
    </source>
</evidence>
<dbReference type="Gene3D" id="1.10.240.10">
    <property type="entry name" value="Tyrosyl-Transfer RNA Synthetase"/>
    <property type="match status" value="1"/>
</dbReference>
<sequence>MTDSTSASSSASRVLSGIQPTADSYHLGNYLGALKQWIDLQESYEAFYFIPDLHAITVEQNPEELRHRTIAGAAQLIALGIDPAKSTLFVQSHVPAHAELTWVLQCLTGFGEASRMTQFKDKSAKQGQDRTTVGLFTYPMLMAADILLYSPHYVPVGEDQRQHLELTRNLAERFNNKYGEVFRVPEPFIPEGSAKIYDLQEPTSKMSKSGTNPKGLVNLLDAPKTSAKRIKSAVTDDLGVVAFDREKQPGVSNLLAIQSALTGEAIDALVEKYAGQGYGHLKVDTAEALEAFTTPLKARYDELMEDRGELERILAQGAERATEIATPLVDKVYEAVGFLPARRG</sequence>
<evidence type="ECO:0000313" key="10">
    <source>
        <dbReference type="EMBL" id="AJI78140.1"/>
    </source>
</evidence>
<evidence type="ECO:0000256" key="3">
    <source>
        <dbReference type="ARBA" id="ARBA00022741"/>
    </source>
</evidence>
<feature type="binding site" evidence="8">
    <location>
        <begin position="28"/>
        <end position="29"/>
    </location>
    <ligand>
        <name>ATP</name>
        <dbReference type="ChEBI" id="CHEBI:30616"/>
    </ligand>
</feature>
<dbReference type="GO" id="GO:0005524">
    <property type="term" value="F:ATP binding"/>
    <property type="evidence" value="ECO:0007669"/>
    <property type="project" value="UniProtKB-UniRule"/>
</dbReference>
<dbReference type="KEGG" id="csx:CSING_02950"/>
<dbReference type="NCBIfam" id="TIGR00233">
    <property type="entry name" value="trpS"/>
    <property type="match status" value="1"/>
</dbReference>
<feature type="short sequence motif" description="'KMSKS' region" evidence="8">
    <location>
        <begin position="205"/>
        <end position="209"/>
    </location>
</feature>
<dbReference type="GO" id="GO:0004830">
    <property type="term" value="F:tryptophan-tRNA ligase activity"/>
    <property type="evidence" value="ECO:0007669"/>
    <property type="project" value="UniProtKB-UniRule"/>
</dbReference>
<dbReference type="InterPro" id="IPR024109">
    <property type="entry name" value="Trp-tRNA-ligase_bac-type"/>
</dbReference>
<dbReference type="EMBL" id="CP010827">
    <property type="protein sequence ID" value="AJI78140.1"/>
    <property type="molecule type" value="Genomic_DNA"/>
</dbReference>
<dbReference type="InterPro" id="IPR050203">
    <property type="entry name" value="Trp-tRNA_synthetase"/>
</dbReference>
<evidence type="ECO:0000256" key="2">
    <source>
        <dbReference type="ARBA" id="ARBA00022598"/>
    </source>
</evidence>
<gene>
    <name evidence="8 10" type="primary">trpS</name>
    <name evidence="10" type="ORF">CSING_02950</name>
</gene>
<dbReference type="Proteomes" id="UP000031890">
    <property type="component" value="Chromosome"/>
</dbReference>
<comment type="caution">
    <text evidence="8">Lacks conserved residue(s) required for the propagation of feature annotation.</text>
</comment>
<dbReference type="PRINTS" id="PR01039">
    <property type="entry name" value="TRNASYNTHTRP"/>
</dbReference>
<dbReference type="CDD" id="cd00806">
    <property type="entry name" value="TrpRS_core"/>
    <property type="match status" value="1"/>
</dbReference>
<feature type="binding site" evidence="8">
    <location>
        <begin position="157"/>
        <end position="159"/>
    </location>
    <ligand>
        <name>ATP</name>
        <dbReference type="ChEBI" id="CHEBI:30616"/>
    </ligand>
</feature>
<dbReference type="PANTHER" id="PTHR43766">
    <property type="entry name" value="TRYPTOPHAN--TRNA LIGASE, MITOCHONDRIAL"/>
    <property type="match status" value="1"/>
</dbReference>
<dbReference type="EC" id="6.1.1.2" evidence="8"/>
<dbReference type="Pfam" id="PF00579">
    <property type="entry name" value="tRNA-synt_1b"/>
    <property type="match status" value="1"/>
</dbReference>
<dbReference type="HAMAP" id="MF_00140_B">
    <property type="entry name" value="Trp_tRNA_synth_B"/>
    <property type="match status" value="1"/>
</dbReference>
<dbReference type="SUPFAM" id="SSF52374">
    <property type="entry name" value="Nucleotidylyl transferase"/>
    <property type="match status" value="1"/>
</dbReference>
<keyword evidence="5 8" id="KW-0648">Protein biosynthesis</keyword>
<keyword evidence="3 8" id="KW-0547">Nucleotide-binding</keyword>
<feature type="binding site" evidence="8">
    <location>
        <begin position="19"/>
        <end position="21"/>
    </location>
    <ligand>
        <name>ATP</name>
        <dbReference type="ChEBI" id="CHEBI:30616"/>
    </ligand>
</feature>
<feature type="binding site" evidence="8">
    <location>
        <begin position="205"/>
        <end position="209"/>
    </location>
    <ligand>
        <name>ATP</name>
        <dbReference type="ChEBI" id="CHEBI:30616"/>
    </ligand>
</feature>
<dbReference type="Gene3D" id="3.40.50.620">
    <property type="entry name" value="HUPs"/>
    <property type="match status" value="1"/>
</dbReference>
<evidence type="ECO:0000256" key="9">
    <source>
        <dbReference type="RuleBase" id="RU363036"/>
    </source>
</evidence>
<keyword evidence="6 8" id="KW-0030">Aminoacyl-tRNA synthetase</keyword>
<keyword evidence="4 8" id="KW-0067">ATP-binding</keyword>
<protein>
    <recommendedName>
        <fullName evidence="8">Tryptophan--tRNA ligase</fullName>
        <ecNumber evidence="8">6.1.1.2</ecNumber>
    </recommendedName>
    <alternativeName>
        <fullName evidence="8">Tryptophanyl-tRNA synthetase</fullName>
        <shortName evidence="8">TrpRS</shortName>
    </alternativeName>
</protein>
<dbReference type="AlphaFoldDB" id="A0A0B6F134"/>
<evidence type="ECO:0000256" key="7">
    <source>
        <dbReference type="ARBA" id="ARBA00049929"/>
    </source>
</evidence>
<evidence type="ECO:0000256" key="1">
    <source>
        <dbReference type="ARBA" id="ARBA00005594"/>
    </source>
</evidence>
<comment type="similarity">
    <text evidence="1 8 9">Belongs to the class-I aminoacyl-tRNA synthetase family.</text>
</comment>
<dbReference type="HOGENOM" id="CLU_029244_1_1_11"/>
<evidence type="ECO:0000256" key="6">
    <source>
        <dbReference type="ARBA" id="ARBA00023146"/>
    </source>
</evidence>
<feature type="binding site" evidence="8">
    <location>
        <position position="145"/>
    </location>
    <ligand>
        <name>L-tryptophan</name>
        <dbReference type="ChEBI" id="CHEBI:57912"/>
    </ligand>
</feature>
<dbReference type="GO" id="GO:0006436">
    <property type="term" value="P:tryptophanyl-tRNA aminoacylation"/>
    <property type="evidence" value="ECO:0007669"/>
    <property type="project" value="UniProtKB-UniRule"/>
</dbReference>
<dbReference type="GO" id="GO:0005829">
    <property type="term" value="C:cytosol"/>
    <property type="evidence" value="ECO:0007669"/>
    <property type="project" value="TreeGrafter"/>
</dbReference>
<comment type="subcellular location">
    <subcellularLocation>
        <location evidence="8">Cytoplasm</location>
    </subcellularLocation>
</comment>
<name>A0A0B6F134_9CORY</name>
<comment type="subunit">
    <text evidence="8">Homodimer.</text>
</comment>
<dbReference type="PANTHER" id="PTHR43766:SF1">
    <property type="entry name" value="TRYPTOPHAN--TRNA LIGASE, MITOCHONDRIAL"/>
    <property type="match status" value="1"/>
</dbReference>
<comment type="function">
    <text evidence="8">Catalyzes the attachment of tryptophan to tRNA(Trp).</text>
</comment>
<reference evidence="10 11" key="1">
    <citation type="journal article" date="2015" name="Genome Announc.">
        <title>Complete Genome Sequence and Annotation of Corynebacterium singulare DSM 44357, Isolated from a Human Semen Specimen.</title>
        <authorList>
            <person name="Merten M."/>
            <person name="Brinkrolf K."/>
            <person name="Albersmeier A."/>
            <person name="Kutter Y."/>
            <person name="Ruckert C."/>
            <person name="Tauch A."/>
        </authorList>
    </citation>
    <scope>NUCLEOTIDE SEQUENCE [LARGE SCALE GENOMIC DNA]</scope>
    <source>
        <strain evidence="10">IBS B52218</strain>
    </source>
</reference>
<dbReference type="OrthoDB" id="9801042at2"/>
<evidence type="ECO:0000256" key="4">
    <source>
        <dbReference type="ARBA" id="ARBA00022840"/>
    </source>
</evidence>
<feature type="binding site" evidence="8">
    <location>
        <position position="196"/>
    </location>
    <ligand>
        <name>ATP</name>
        <dbReference type="ChEBI" id="CHEBI:30616"/>
    </ligand>
</feature>
<keyword evidence="8" id="KW-0963">Cytoplasm</keyword>